<dbReference type="RefSeq" id="WP_253852575.1">
    <property type="nucleotide sequence ID" value="NZ_BAAALM010000001.1"/>
</dbReference>
<evidence type="ECO:0000256" key="7">
    <source>
        <dbReference type="ARBA" id="ARBA00023002"/>
    </source>
</evidence>
<feature type="domain" description="FAD/NAD(P)-binding" evidence="11">
    <location>
        <begin position="377"/>
        <end position="641"/>
    </location>
</feature>
<comment type="similarity">
    <text evidence="3">In the N-terminal section; belongs to the NADH:flavin oxidoreductase/NADH oxidase family.</text>
</comment>
<dbReference type="SUPFAM" id="SSF51905">
    <property type="entry name" value="FAD/NAD(P)-binding domain"/>
    <property type="match status" value="1"/>
</dbReference>
<dbReference type="PRINTS" id="PR00469">
    <property type="entry name" value="PNDRDTASEII"/>
</dbReference>
<comment type="caution">
    <text evidence="12">The sequence shown here is derived from an EMBL/GenBank/DDBJ whole genome shotgun (WGS) entry which is preliminary data.</text>
</comment>
<protein>
    <submittedName>
        <fullName evidence="12">NADPH-dependent 2,4-dienoyl-CoA reductase</fullName>
    </submittedName>
</protein>
<dbReference type="InterPro" id="IPR023753">
    <property type="entry name" value="FAD/NAD-binding_dom"/>
</dbReference>
<evidence type="ECO:0000256" key="8">
    <source>
        <dbReference type="ARBA" id="ARBA00023004"/>
    </source>
</evidence>
<dbReference type="InterPro" id="IPR036188">
    <property type="entry name" value="FAD/NAD-bd_sf"/>
</dbReference>
<evidence type="ECO:0000256" key="2">
    <source>
        <dbReference type="ARBA" id="ARBA00001966"/>
    </source>
</evidence>
<evidence type="ECO:0000256" key="3">
    <source>
        <dbReference type="ARBA" id="ARBA00011048"/>
    </source>
</evidence>
<comment type="cofactor">
    <cofactor evidence="1">
        <name>FMN</name>
        <dbReference type="ChEBI" id="CHEBI:58210"/>
    </cofactor>
</comment>
<evidence type="ECO:0000313" key="12">
    <source>
        <dbReference type="EMBL" id="GAA1190219.1"/>
    </source>
</evidence>
<keyword evidence="5" id="KW-0288">FMN</keyword>
<dbReference type="PRINTS" id="PR00368">
    <property type="entry name" value="FADPNR"/>
</dbReference>
<evidence type="ECO:0000256" key="6">
    <source>
        <dbReference type="ARBA" id="ARBA00022723"/>
    </source>
</evidence>
<dbReference type="SUPFAM" id="SSF51971">
    <property type="entry name" value="Nucleotide-binding domain"/>
    <property type="match status" value="1"/>
</dbReference>
<comment type="cofactor">
    <cofactor evidence="2">
        <name>[4Fe-4S] cluster</name>
        <dbReference type="ChEBI" id="CHEBI:49883"/>
    </cofactor>
</comment>
<evidence type="ECO:0000256" key="5">
    <source>
        <dbReference type="ARBA" id="ARBA00022643"/>
    </source>
</evidence>
<evidence type="ECO:0000256" key="9">
    <source>
        <dbReference type="ARBA" id="ARBA00023014"/>
    </source>
</evidence>
<evidence type="ECO:0000313" key="13">
    <source>
        <dbReference type="Proteomes" id="UP001500467"/>
    </source>
</evidence>
<keyword evidence="8" id="KW-0408">Iron</keyword>
<gene>
    <name evidence="12" type="ORF">GCM10009675_00440</name>
</gene>
<name>A0ABN1V1P3_9PSEU</name>
<dbReference type="Gene3D" id="3.40.50.720">
    <property type="entry name" value="NAD(P)-binding Rossmann-like Domain"/>
    <property type="match status" value="1"/>
</dbReference>
<dbReference type="InterPro" id="IPR013785">
    <property type="entry name" value="Aldolase_TIM"/>
</dbReference>
<dbReference type="Gene3D" id="3.20.20.70">
    <property type="entry name" value="Aldolase class I"/>
    <property type="match status" value="1"/>
</dbReference>
<keyword evidence="9" id="KW-0411">Iron-sulfur</keyword>
<feature type="domain" description="NADH:flavin oxidoreductase/NADH oxidase N-terminal" evidence="10">
    <location>
        <begin position="7"/>
        <end position="332"/>
    </location>
</feature>
<dbReference type="Gene3D" id="3.50.50.60">
    <property type="entry name" value="FAD/NAD(P)-binding domain"/>
    <property type="match status" value="1"/>
</dbReference>
<proteinExistence type="inferred from homology"/>
<dbReference type="CDD" id="cd02930">
    <property type="entry name" value="DCR_FMN"/>
    <property type="match status" value="1"/>
</dbReference>
<reference evidence="12 13" key="1">
    <citation type="journal article" date="2019" name="Int. J. Syst. Evol. Microbiol.">
        <title>The Global Catalogue of Microorganisms (GCM) 10K type strain sequencing project: providing services to taxonomists for standard genome sequencing and annotation.</title>
        <authorList>
            <consortium name="The Broad Institute Genomics Platform"/>
            <consortium name="The Broad Institute Genome Sequencing Center for Infectious Disease"/>
            <person name="Wu L."/>
            <person name="Ma J."/>
        </authorList>
    </citation>
    <scope>NUCLEOTIDE SEQUENCE [LARGE SCALE GENOMIC DNA]</scope>
    <source>
        <strain evidence="12 13">JCM 13022</strain>
    </source>
</reference>
<organism evidence="12 13">
    <name type="scientific">Prauserella alba</name>
    <dbReference type="NCBI Taxonomy" id="176898"/>
    <lineage>
        <taxon>Bacteria</taxon>
        <taxon>Bacillati</taxon>
        <taxon>Actinomycetota</taxon>
        <taxon>Actinomycetes</taxon>
        <taxon>Pseudonocardiales</taxon>
        <taxon>Pseudonocardiaceae</taxon>
        <taxon>Prauserella</taxon>
    </lineage>
</organism>
<keyword evidence="4" id="KW-0285">Flavoprotein</keyword>
<evidence type="ECO:0000256" key="4">
    <source>
        <dbReference type="ARBA" id="ARBA00022630"/>
    </source>
</evidence>
<dbReference type="Pfam" id="PF07992">
    <property type="entry name" value="Pyr_redox_2"/>
    <property type="match status" value="1"/>
</dbReference>
<dbReference type="Proteomes" id="UP001500467">
    <property type="component" value="Unassembled WGS sequence"/>
</dbReference>
<evidence type="ECO:0000259" key="10">
    <source>
        <dbReference type="Pfam" id="PF00724"/>
    </source>
</evidence>
<sequence>MNAFPNLLAPLDLGFTSLSNRVIMGSMHVGLEDRAKHVDELAEFYAERARGGVGLIVTGGFAPNRTGWLYPVASKMSTRAEARRHRTVTAAVHEAGGKIALQLLHAGRYAYHPLSVSASAVKAPINPFRPRALTDRGVRAQIAAFARSAALAREAGYDGVEIMGSEGYLINQFLAPRTNKRSDRWGGSAENRRRFAVEIVRQVRRAAGDDFVIVYRLSMMDLVEGGQTWQEVVDLAKAVEEAGATIINTGIGWHEARVPTIVTSVPRAAFTDVTGRVRKHVSIPVAASNRINMPQVAEEVLTRGEADMVSMARPFLADPLWVAKAGEGRSDEINTCIGCNQACLDHTFSLKRASCLVNPRAGNETTLRLLPSRTTKRIAVVGAGPAGLSAAVGLATRGHEVDLFEAEDEIGGQFAIARRIPGKEEFSETVRYYRRQLELTGVTLHLGTKAGAAELRDRGFDEVIVATGVTPRIPDIPGIDHPSVLSYADLVRGGAPVGDRVAVIGAGGIGVDVSEFLTHGRSPTLDLDAWRAEWGVTDPETGRGGLAAPAPHPAPRHVVLMQRKTSRIGGGLGKTTGWVHRAALRAKDVEQLTGVNYERIDDAGVHISYGPKRERPTVVSVDNVVVCAGQEPVRDLADELRAGGTRTHVIGGADVAAELDAKRAIDQGTRLAATL</sequence>
<dbReference type="InterPro" id="IPR051793">
    <property type="entry name" value="NADH:flavin_oxidoreductase"/>
</dbReference>
<dbReference type="InterPro" id="IPR001155">
    <property type="entry name" value="OxRdtase_FMN_N"/>
</dbReference>
<keyword evidence="13" id="KW-1185">Reference proteome</keyword>
<dbReference type="EMBL" id="BAAALM010000001">
    <property type="protein sequence ID" value="GAA1190219.1"/>
    <property type="molecule type" value="Genomic_DNA"/>
</dbReference>
<evidence type="ECO:0000259" key="11">
    <source>
        <dbReference type="Pfam" id="PF07992"/>
    </source>
</evidence>
<keyword evidence="6" id="KW-0479">Metal-binding</keyword>
<dbReference type="Pfam" id="PF00724">
    <property type="entry name" value="Oxidored_FMN"/>
    <property type="match status" value="1"/>
</dbReference>
<evidence type="ECO:0000256" key="1">
    <source>
        <dbReference type="ARBA" id="ARBA00001917"/>
    </source>
</evidence>
<keyword evidence="7" id="KW-0560">Oxidoreductase</keyword>
<dbReference type="PANTHER" id="PTHR42917">
    <property type="entry name" value="2,4-DIENOYL-COA REDUCTASE"/>
    <property type="match status" value="1"/>
</dbReference>
<accession>A0ABN1V1P3</accession>
<dbReference type="PANTHER" id="PTHR42917:SF2">
    <property type="entry name" value="2,4-DIENOYL-COA REDUCTASE [(2E)-ENOYL-COA-PRODUCING]"/>
    <property type="match status" value="1"/>
</dbReference>
<dbReference type="SUPFAM" id="SSF51395">
    <property type="entry name" value="FMN-linked oxidoreductases"/>
    <property type="match status" value="1"/>
</dbReference>